<dbReference type="SUPFAM" id="SSF57850">
    <property type="entry name" value="RING/U-box"/>
    <property type="match status" value="1"/>
</dbReference>
<protein>
    <submittedName>
        <fullName evidence="12">RING finger protein 150</fullName>
    </submittedName>
</protein>
<comment type="subcellular location">
    <subcellularLocation>
        <location evidence="1">Membrane</location>
        <topology evidence="1">Single-pass membrane protein</topology>
    </subcellularLocation>
</comment>
<evidence type="ECO:0000256" key="7">
    <source>
        <dbReference type="ARBA" id="ARBA00023136"/>
    </source>
</evidence>
<dbReference type="InterPro" id="IPR046450">
    <property type="entry name" value="PA_dom_sf"/>
</dbReference>
<dbReference type="EMBL" id="LSMT01000553">
    <property type="protein sequence ID" value="PFX16359.1"/>
    <property type="molecule type" value="Genomic_DNA"/>
</dbReference>
<dbReference type="Gene3D" id="3.50.30.30">
    <property type="match status" value="1"/>
</dbReference>
<dbReference type="InterPro" id="IPR003137">
    <property type="entry name" value="PA_domain"/>
</dbReference>
<dbReference type="FunFam" id="3.30.40.10:FF:000009">
    <property type="entry name" value="E3 ubiquitin-protein ligase RNF130"/>
    <property type="match status" value="1"/>
</dbReference>
<feature type="region of interest" description="Disordered" evidence="9">
    <location>
        <begin position="354"/>
        <end position="406"/>
    </location>
</feature>
<dbReference type="Pfam" id="PF02225">
    <property type="entry name" value="PA"/>
    <property type="match status" value="1"/>
</dbReference>
<dbReference type="GO" id="GO:0008270">
    <property type="term" value="F:zinc ion binding"/>
    <property type="evidence" value="ECO:0007669"/>
    <property type="project" value="UniProtKB-KW"/>
</dbReference>
<gene>
    <name evidence="12" type="primary">rnf150</name>
    <name evidence="12" type="ORF">AWC38_SpisGene19375</name>
</gene>
<dbReference type="STRING" id="50429.A0A2B4RHU1"/>
<dbReference type="Proteomes" id="UP000225706">
    <property type="component" value="Unassembled WGS sequence"/>
</dbReference>
<evidence type="ECO:0000313" key="12">
    <source>
        <dbReference type="EMBL" id="PFX16359.1"/>
    </source>
</evidence>
<dbReference type="GO" id="GO:0016020">
    <property type="term" value="C:membrane"/>
    <property type="evidence" value="ECO:0007669"/>
    <property type="project" value="UniProtKB-SubCell"/>
</dbReference>
<dbReference type="SUPFAM" id="SSF52025">
    <property type="entry name" value="PA domain"/>
    <property type="match status" value="1"/>
</dbReference>
<reference evidence="13" key="1">
    <citation type="journal article" date="2017" name="bioRxiv">
        <title>Comparative analysis of the genomes of Stylophora pistillata and Acropora digitifera provides evidence for extensive differences between species of corals.</title>
        <authorList>
            <person name="Voolstra C.R."/>
            <person name="Li Y."/>
            <person name="Liew Y.J."/>
            <person name="Baumgarten S."/>
            <person name="Zoccola D."/>
            <person name="Flot J.-F."/>
            <person name="Tambutte S."/>
            <person name="Allemand D."/>
            <person name="Aranda M."/>
        </authorList>
    </citation>
    <scope>NUCLEOTIDE SEQUENCE [LARGE SCALE GENOMIC DNA]</scope>
</reference>
<sequence length="406" mass="45395">MAIVSSFPERINVILALLLFVCVGNFVNCSFYDDEQQLEKYTEAVLNITFCGRHGDKCKIKPFDGKGKFGSHSPKRHEKGWLYSLKENNVNGCNVFDVVVERKPWIALIERGACNFRDKIINARNHNATAVVIYDSSDRDEVIQMSHVGADKIVAVSIKRALGVELADALVNRTNAVYVEIAVGETISQKKWQVNPTSVLFVSVSFIVLMVISLAWLVFYYVQRFRYVHARDKTEKRLTCAAKKAIAKLPTRTVSKKTEDDESDNCAVCLDGYKAGDVVRILPCQHEFHKMCIDPWLVEHRTCPMCKLNILKELGLPSVEGSRTLAVEVGTSELPDEDHRTAADNRGVVMNEIEPSVSERRSSCDGSESSSVSESGRVLRVSAEVNWERDSSSSTSNLVEITNLRA</sequence>
<proteinExistence type="predicted"/>
<feature type="compositionally biased region" description="Polar residues" evidence="9">
    <location>
        <begin position="392"/>
        <end position="406"/>
    </location>
</feature>
<evidence type="ECO:0000256" key="3">
    <source>
        <dbReference type="ARBA" id="ARBA00022723"/>
    </source>
</evidence>
<keyword evidence="2 10" id="KW-0812">Transmembrane</keyword>
<dbReference type="SMART" id="SM00184">
    <property type="entry name" value="RING"/>
    <property type="match status" value="1"/>
</dbReference>
<keyword evidence="13" id="KW-1185">Reference proteome</keyword>
<dbReference type="InterPro" id="IPR013083">
    <property type="entry name" value="Znf_RING/FYVE/PHD"/>
</dbReference>
<evidence type="ECO:0000256" key="2">
    <source>
        <dbReference type="ARBA" id="ARBA00022692"/>
    </source>
</evidence>
<evidence type="ECO:0000256" key="4">
    <source>
        <dbReference type="ARBA" id="ARBA00022771"/>
    </source>
</evidence>
<dbReference type="Pfam" id="PF13639">
    <property type="entry name" value="zf-RING_2"/>
    <property type="match status" value="1"/>
</dbReference>
<evidence type="ECO:0000313" key="13">
    <source>
        <dbReference type="Proteomes" id="UP000225706"/>
    </source>
</evidence>
<evidence type="ECO:0000256" key="10">
    <source>
        <dbReference type="SAM" id="Phobius"/>
    </source>
</evidence>
<organism evidence="12 13">
    <name type="scientific">Stylophora pistillata</name>
    <name type="common">Smooth cauliflower coral</name>
    <dbReference type="NCBI Taxonomy" id="50429"/>
    <lineage>
        <taxon>Eukaryota</taxon>
        <taxon>Metazoa</taxon>
        <taxon>Cnidaria</taxon>
        <taxon>Anthozoa</taxon>
        <taxon>Hexacorallia</taxon>
        <taxon>Scleractinia</taxon>
        <taxon>Astrocoeniina</taxon>
        <taxon>Pocilloporidae</taxon>
        <taxon>Stylophora</taxon>
    </lineage>
</organism>
<keyword evidence="5" id="KW-0862">Zinc</keyword>
<feature type="compositionally biased region" description="Low complexity" evidence="9">
    <location>
        <begin position="364"/>
        <end position="382"/>
    </location>
</feature>
<evidence type="ECO:0000256" key="1">
    <source>
        <dbReference type="ARBA" id="ARBA00004167"/>
    </source>
</evidence>
<comment type="caution">
    <text evidence="12">The sequence shown here is derived from an EMBL/GenBank/DDBJ whole genome shotgun (WGS) entry which is preliminary data.</text>
</comment>
<keyword evidence="4 8" id="KW-0863">Zinc-finger</keyword>
<dbReference type="OrthoDB" id="5357315at2759"/>
<keyword evidence="7 10" id="KW-0472">Membrane</keyword>
<evidence type="ECO:0000259" key="11">
    <source>
        <dbReference type="PROSITE" id="PS50089"/>
    </source>
</evidence>
<feature type="transmembrane region" description="Helical" evidence="10">
    <location>
        <begin position="199"/>
        <end position="222"/>
    </location>
</feature>
<dbReference type="Gene3D" id="3.30.40.10">
    <property type="entry name" value="Zinc/RING finger domain, C3HC4 (zinc finger)"/>
    <property type="match status" value="1"/>
</dbReference>
<evidence type="ECO:0000256" key="8">
    <source>
        <dbReference type="PROSITE-ProRule" id="PRU00175"/>
    </source>
</evidence>
<accession>A0A2B4RHU1</accession>
<dbReference type="PANTHER" id="PTHR46539">
    <property type="entry name" value="E3 UBIQUITIN-PROTEIN LIGASE ATL42"/>
    <property type="match status" value="1"/>
</dbReference>
<dbReference type="PROSITE" id="PS50089">
    <property type="entry name" value="ZF_RING_2"/>
    <property type="match status" value="1"/>
</dbReference>
<feature type="domain" description="RING-type" evidence="11">
    <location>
        <begin position="266"/>
        <end position="307"/>
    </location>
</feature>
<keyword evidence="3" id="KW-0479">Metal-binding</keyword>
<keyword evidence="6 10" id="KW-1133">Transmembrane helix</keyword>
<dbReference type="AlphaFoldDB" id="A0A2B4RHU1"/>
<evidence type="ECO:0000256" key="9">
    <source>
        <dbReference type="SAM" id="MobiDB-lite"/>
    </source>
</evidence>
<name>A0A2B4RHU1_STYPI</name>
<evidence type="ECO:0000256" key="6">
    <source>
        <dbReference type="ARBA" id="ARBA00022989"/>
    </source>
</evidence>
<dbReference type="PANTHER" id="PTHR46539:SF23">
    <property type="entry name" value="RING-TYPE DOMAIN-CONTAINING PROTEIN"/>
    <property type="match status" value="1"/>
</dbReference>
<dbReference type="InterPro" id="IPR001841">
    <property type="entry name" value="Znf_RING"/>
</dbReference>
<dbReference type="CDD" id="cd16668">
    <property type="entry name" value="RING-H2_RNF130-like"/>
    <property type="match status" value="1"/>
</dbReference>
<evidence type="ECO:0000256" key="5">
    <source>
        <dbReference type="ARBA" id="ARBA00022833"/>
    </source>
</evidence>